<gene>
    <name evidence="1" type="ORF">GCM10008013_13650</name>
</gene>
<evidence type="ECO:0000313" key="1">
    <source>
        <dbReference type="EMBL" id="GGH17996.1"/>
    </source>
</evidence>
<evidence type="ECO:0008006" key="3">
    <source>
        <dbReference type="Google" id="ProtNLM"/>
    </source>
</evidence>
<dbReference type="Proteomes" id="UP000659344">
    <property type="component" value="Unassembled WGS sequence"/>
</dbReference>
<keyword evidence="2" id="KW-1185">Reference proteome</keyword>
<organism evidence="1 2">
    <name type="scientific">Paenibacillus segetis</name>
    <dbReference type="NCBI Taxonomy" id="1325360"/>
    <lineage>
        <taxon>Bacteria</taxon>
        <taxon>Bacillati</taxon>
        <taxon>Bacillota</taxon>
        <taxon>Bacilli</taxon>
        <taxon>Bacillales</taxon>
        <taxon>Paenibacillaceae</taxon>
        <taxon>Paenibacillus</taxon>
    </lineage>
</organism>
<dbReference type="Pfam" id="PF14035">
    <property type="entry name" value="YlzJ"/>
    <property type="match status" value="1"/>
</dbReference>
<dbReference type="RefSeq" id="WP_188537058.1">
    <property type="nucleotide sequence ID" value="NZ_BMFT01000001.1"/>
</dbReference>
<reference evidence="2" key="1">
    <citation type="journal article" date="2019" name="Int. J. Syst. Evol. Microbiol.">
        <title>The Global Catalogue of Microorganisms (GCM) 10K type strain sequencing project: providing services to taxonomists for standard genome sequencing and annotation.</title>
        <authorList>
            <consortium name="The Broad Institute Genomics Platform"/>
            <consortium name="The Broad Institute Genome Sequencing Center for Infectious Disease"/>
            <person name="Wu L."/>
            <person name="Ma J."/>
        </authorList>
    </citation>
    <scope>NUCLEOTIDE SEQUENCE [LARGE SCALE GENOMIC DNA]</scope>
    <source>
        <strain evidence="2">CGMCC 1.12769</strain>
    </source>
</reference>
<evidence type="ECO:0000313" key="2">
    <source>
        <dbReference type="Proteomes" id="UP000659344"/>
    </source>
</evidence>
<sequence length="75" mass="8620">MSFYTIIPEELQWEHEESQEMYSEIELGGVLMQVRMDGGNRATIVRLLRCNSLDDYLNPAYAPGGQIAYIPILLR</sequence>
<proteinExistence type="predicted"/>
<dbReference type="EMBL" id="BMFT01000001">
    <property type="protein sequence ID" value="GGH17996.1"/>
    <property type="molecule type" value="Genomic_DNA"/>
</dbReference>
<comment type="caution">
    <text evidence="1">The sequence shown here is derived from an EMBL/GenBank/DDBJ whole genome shotgun (WGS) entry which is preliminary data.</text>
</comment>
<accession>A0ABQ1YB28</accession>
<protein>
    <recommendedName>
        <fullName evidence="3">YlzJ-like protein</fullName>
    </recommendedName>
</protein>
<name>A0ABQ1YB28_9BACL</name>
<dbReference type="InterPro" id="IPR025619">
    <property type="entry name" value="YlzJ"/>
</dbReference>